<accession>W5WB51</accession>
<keyword evidence="3" id="KW-1185">Reference proteome</keyword>
<dbReference type="EMBL" id="CP007155">
    <property type="protein sequence ID" value="AHH97995.1"/>
    <property type="molecule type" value="Genomic_DNA"/>
</dbReference>
<gene>
    <name evidence="2" type="ORF">KALB_4633</name>
</gene>
<feature type="region of interest" description="Disordered" evidence="1">
    <location>
        <begin position="51"/>
        <end position="94"/>
    </location>
</feature>
<evidence type="ECO:0000256" key="1">
    <source>
        <dbReference type="SAM" id="MobiDB-lite"/>
    </source>
</evidence>
<sequence>MVWTSRQLATATRPIESTSGLRRPESCRDTFTRKVNKLVEGERRVRAVVQAEPAPEASKADLPAMTRQPDTPGRSRTSRAESARAVVRGAKKAS</sequence>
<evidence type="ECO:0000313" key="3">
    <source>
        <dbReference type="Proteomes" id="UP000019225"/>
    </source>
</evidence>
<dbReference type="HOGENOM" id="CLU_2382374_0_0_11"/>
<dbReference type="KEGG" id="kal:KALB_4633"/>
<feature type="compositionally biased region" description="Polar residues" evidence="1">
    <location>
        <begin position="1"/>
        <end position="20"/>
    </location>
</feature>
<name>W5WB51_9PSEU</name>
<dbReference type="Proteomes" id="UP000019225">
    <property type="component" value="Chromosome"/>
</dbReference>
<dbReference type="AlphaFoldDB" id="W5WB51"/>
<proteinExistence type="predicted"/>
<protein>
    <submittedName>
        <fullName evidence="2">Uncharacterized protein</fullName>
    </submittedName>
</protein>
<evidence type="ECO:0000313" key="2">
    <source>
        <dbReference type="EMBL" id="AHH97995.1"/>
    </source>
</evidence>
<feature type="region of interest" description="Disordered" evidence="1">
    <location>
        <begin position="1"/>
        <end position="27"/>
    </location>
</feature>
<organism evidence="2 3">
    <name type="scientific">Kutzneria albida DSM 43870</name>
    <dbReference type="NCBI Taxonomy" id="1449976"/>
    <lineage>
        <taxon>Bacteria</taxon>
        <taxon>Bacillati</taxon>
        <taxon>Actinomycetota</taxon>
        <taxon>Actinomycetes</taxon>
        <taxon>Pseudonocardiales</taxon>
        <taxon>Pseudonocardiaceae</taxon>
        <taxon>Kutzneria</taxon>
    </lineage>
</organism>
<dbReference type="STRING" id="1449976.KALB_4633"/>
<reference evidence="2 3" key="1">
    <citation type="journal article" date="2014" name="BMC Genomics">
        <title>Complete genome sequence of producer of the glycopeptide antibiotic Aculeximycin Kutzneria albida DSM 43870T, a representative of minor genus of Pseudonocardiaceae.</title>
        <authorList>
            <person name="Rebets Y."/>
            <person name="Tokovenko B."/>
            <person name="Lushchyk I."/>
            <person name="Ruckert C."/>
            <person name="Zaburannyi N."/>
            <person name="Bechthold A."/>
            <person name="Kalinowski J."/>
            <person name="Luzhetskyy A."/>
        </authorList>
    </citation>
    <scope>NUCLEOTIDE SEQUENCE [LARGE SCALE GENOMIC DNA]</scope>
    <source>
        <strain evidence="2">DSM 43870</strain>
    </source>
</reference>